<evidence type="ECO:0000256" key="1">
    <source>
        <dbReference type="ARBA" id="ARBA00004308"/>
    </source>
</evidence>
<dbReference type="InterPro" id="IPR000479">
    <property type="entry name" value="CIMR_rpt"/>
</dbReference>
<evidence type="ECO:0000256" key="9">
    <source>
        <dbReference type="SAM" id="Phobius"/>
    </source>
</evidence>
<dbReference type="Gene3D" id="2.70.130.10">
    <property type="entry name" value="Mannose-6-phosphate receptor binding domain"/>
    <property type="match status" value="3"/>
</dbReference>
<feature type="region of interest" description="Disordered" evidence="8">
    <location>
        <begin position="98"/>
        <end position="117"/>
    </location>
</feature>
<evidence type="ECO:0000256" key="8">
    <source>
        <dbReference type="SAM" id="MobiDB-lite"/>
    </source>
</evidence>
<evidence type="ECO:0000256" key="6">
    <source>
        <dbReference type="ARBA" id="ARBA00023136"/>
    </source>
</evidence>
<comment type="caution">
    <text evidence="11">The sequence shown here is derived from an EMBL/GenBank/DDBJ whole genome shotgun (WGS) entry which is preliminary data.</text>
</comment>
<keyword evidence="2" id="KW-0813">Transport</keyword>
<organism evidence="11 12">
    <name type="scientific">Amphibalanus amphitrite</name>
    <name type="common">Striped barnacle</name>
    <name type="synonym">Balanus amphitrite</name>
    <dbReference type="NCBI Taxonomy" id="1232801"/>
    <lineage>
        <taxon>Eukaryota</taxon>
        <taxon>Metazoa</taxon>
        <taxon>Ecdysozoa</taxon>
        <taxon>Arthropoda</taxon>
        <taxon>Crustacea</taxon>
        <taxon>Multicrustacea</taxon>
        <taxon>Cirripedia</taxon>
        <taxon>Thoracica</taxon>
        <taxon>Thoracicalcarea</taxon>
        <taxon>Balanomorpha</taxon>
        <taxon>Balanoidea</taxon>
        <taxon>Balanidae</taxon>
        <taxon>Amphibalaninae</taxon>
        <taxon>Amphibalanus</taxon>
    </lineage>
</organism>
<keyword evidence="3 9" id="KW-0812">Transmembrane</keyword>
<dbReference type="InterPro" id="IPR009011">
    <property type="entry name" value="Man6P_isomerase_rcpt-bd_dom_sf"/>
</dbReference>
<dbReference type="GO" id="GO:0005537">
    <property type="term" value="F:D-mannose binding"/>
    <property type="evidence" value="ECO:0007669"/>
    <property type="project" value="InterPro"/>
</dbReference>
<dbReference type="SUPFAM" id="SSF50911">
    <property type="entry name" value="Mannose 6-phosphate receptor domain"/>
    <property type="match status" value="3"/>
</dbReference>
<dbReference type="SMART" id="SM01404">
    <property type="entry name" value="CIMR"/>
    <property type="match status" value="3"/>
</dbReference>
<name>A0A6A4XC17_AMPAM</name>
<keyword evidence="7" id="KW-1015">Disulfide bond</keyword>
<dbReference type="Pfam" id="PF00878">
    <property type="entry name" value="CIMR"/>
    <property type="match status" value="2"/>
</dbReference>
<evidence type="ECO:0000256" key="5">
    <source>
        <dbReference type="ARBA" id="ARBA00022989"/>
    </source>
</evidence>
<evidence type="ECO:0000313" key="11">
    <source>
        <dbReference type="EMBL" id="KAF0311981.1"/>
    </source>
</evidence>
<dbReference type="EMBL" id="VIIS01000202">
    <property type="protein sequence ID" value="KAF0311981.1"/>
    <property type="molecule type" value="Genomic_DNA"/>
</dbReference>
<evidence type="ECO:0000313" key="12">
    <source>
        <dbReference type="Proteomes" id="UP000440578"/>
    </source>
</evidence>
<evidence type="ECO:0000256" key="3">
    <source>
        <dbReference type="ARBA" id="ARBA00022692"/>
    </source>
</evidence>
<dbReference type="OrthoDB" id="4504960at2759"/>
<keyword evidence="5 9" id="KW-1133">Transmembrane helix</keyword>
<dbReference type="Proteomes" id="UP000440578">
    <property type="component" value="Unassembled WGS sequence"/>
</dbReference>
<dbReference type="InterPro" id="IPR044865">
    <property type="entry name" value="MRH_dom"/>
</dbReference>
<keyword evidence="6 9" id="KW-0472">Membrane</keyword>
<feature type="transmembrane region" description="Helical" evidence="9">
    <location>
        <begin position="759"/>
        <end position="776"/>
    </location>
</feature>
<dbReference type="AlphaFoldDB" id="A0A6A4XC17"/>
<dbReference type="GO" id="GO:0010008">
    <property type="term" value="C:endosome membrane"/>
    <property type="evidence" value="ECO:0007669"/>
    <property type="project" value="UniProtKB-SubCell"/>
</dbReference>
<dbReference type="GO" id="GO:0000139">
    <property type="term" value="C:Golgi membrane"/>
    <property type="evidence" value="ECO:0007669"/>
    <property type="project" value="UniProtKB-SubCell"/>
</dbReference>
<dbReference type="PANTHER" id="PTHR15071">
    <property type="entry name" value="MANNOSE-6-PHOSPHATE RECEPTOR FAMILY MEMBER"/>
    <property type="match status" value="1"/>
</dbReference>
<protein>
    <submittedName>
        <fullName evidence="11">Cation-independent mannose-6-phosphate receptor</fullName>
    </submittedName>
</protein>
<accession>A0A6A4XC17</accession>
<proteinExistence type="predicted"/>
<feature type="domain" description="MRH" evidence="10">
    <location>
        <begin position="486"/>
        <end position="629"/>
    </location>
</feature>
<comment type="subcellular location">
    <subcellularLocation>
        <location evidence="1">Endomembrane system</location>
    </subcellularLocation>
</comment>
<dbReference type="PANTHER" id="PTHR15071:SF0">
    <property type="entry name" value="MANNOSE 6-PHOSPHATE RECEPTOR-LIKE PROTEIN 1"/>
    <property type="match status" value="1"/>
</dbReference>
<evidence type="ECO:0000256" key="7">
    <source>
        <dbReference type="ARBA" id="ARBA00023157"/>
    </source>
</evidence>
<evidence type="ECO:0000256" key="4">
    <source>
        <dbReference type="ARBA" id="ARBA00022729"/>
    </source>
</evidence>
<gene>
    <name evidence="11" type="primary">Igf2r_1</name>
    <name evidence="11" type="ORF">FJT64_017254</name>
</gene>
<evidence type="ECO:0000256" key="2">
    <source>
        <dbReference type="ARBA" id="ARBA00022448"/>
    </source>
</evidence>
<dbReference type="GO" id="GO:0005802">
    <property type="term" value="C:trans-Golgi network"/>
    <property type="evidence" value="ECO:0007669"/>
    <property type="project" value="TreeGrafter"/>
</dbReference>
<keyword evidence="12" id="KW-1185">Reference proteome</keyword>
<dbReference type="GO" id="GO:0007041">
    <property type="term" value="P:lysosomal transport"/>
    <property type="evidence" value="ECO:0007669"/>
    <property type="project" value="InterPro"/>
</dbReference>
<sequence length="783" mass="82207">MLNEGPNKVLFRSQEFFFQQTKVVVDVSALTRGVRLLSVEVPLTAVPAGPAASPAADIERGTCPPPFGPLQLLQSAAQLSVSRGLQRSGVPQLIQQLNEPPSPAAAEGAAPRRPGDVSTPGISGFCLADRQLHLLFAEGRADAELEQTAAAPRALPRRDARLCHHSGLLFRERLYPRQPAVFRVLEDRPLRAQLLDTRLYTLQKQEPARAVRAIRECFRTQWLAALGPVSVSARWSGRPVVAAVQLCAAGPCAAPSAACVTSGDGQPLVADAGRLTNSTALVVKDSSQLQLDLAPGQPCSSQGRNTTFNTTVLFVCDPSDQESERQRPLAVFGDCSLTVIWYTAGACGRPAAAPAACPLLAYGPLRSRPGLAGLASARWSAVGAGVSVQARLCGGGDGPCAGAPLCVTAGGRAQAVGSADRPPRLAATANGSVTLTYGPSDGERAEVALRCREEAGAGRLLVVGRRQPRLLQLALETAVVCPVRRVDCRVTAEDGTVRDLSALSLETGAWETADRAAGRAGDRFFINMCRALGGDSGAALCGGVAGTAVCLRAETGDPVSLGAVAGPPSRMADGSISIVYSNGSACGGGRYSSELQLVCGPLRDGAPLLLGRAHCRFTFLWETAVACGRQESSGGRCAVVEPLYGHRLDVSALRRPDSDYALPLDGGGTLYLNLCGPLVRRCAGAAGQGACLLHANGTELSYGEAGTGTDPADGTPVPLGLGAERAQSQPLRIATLRPTQHHRPAQHRTRRELNALHDTRQLIIFLFFILIVNFIFQRSMVLR</sequence>
<evidence type="ECO:0000259" key="10">
    <source>
        <dbReference type="PROSITE" id="PS51914"/>
    </source>
</evidence>
<keyword evidence="11" id="KW-0675">Receptor</keyword>
<reference evidence="11 12" key="1">
    <citation type="submission" date="2019-07" db="EMBL/GenBank/DDBJ databases">
        <title>Draft genome assembly of a fouling barnacle, Amphibalanus amphitrite (Darwin, 1854): The first reference genome for Thecostraca.</title>
        <authorList>
            <person name="Kim W."/>
        </authorList>
    </citation>
    <scope>NUCLEOTIDE SEQUENCE [LARGE SCALE GENOMIC DNA]</scope>
    <source>
        <strain evidence="11">SNU_AA5</strain>
        <tissue evidence="11">Soma without cirri and trophi</tissue>
    </source>
</reference>
<dbReference type="PROSITE" id="PS51914">
    <property type="entry name" value="MRH"/>
    <property type="match status" value="1"/>
</dbReference>
<keyword evidence="4" id="KW-0732">Signal</keyword>
<dbReference type="GO" id="GO:0038023">
    <property type="term" value="F:signaling receptor activity"/>
    <property type="evidence" value="ECO:0007669"/>
    <property type="project" value="InterPro"/>
</dbReference>